<protein>
    <recommendedName>
        <fullName evidence="4">DUF1579 domain-containing protein</fullName>
    </recommendedName>
</protein>
<dbReference type="EMBL" id="BSDD01000003">
    <property type="protein sequence ID" value="GLH70359.1"/>
    <property type="molecule type" value="Genomic_DNA"/>
</dbReference>
<evidence type="ECO:0000256" key="1">
    <source>
        <dbReference type="SAM" id="SignalP"/>
    </source>
</evidence>
<evidence type="ECO:0000313" key="3">
    <source>
        <dbReference type="Proteomes" id="UP001165089"/>
    </source>
</evidence>
<reference evidence="2 3" key="1">
    <citation type="journal article" date="2023" name="Antonie Van Leeuwenhoek">
        <title>Mesoterricola silvestris gen. nov., sp. nov., Mesoterricola sediminis sp. nov., Geothrix oryzae sp. nov., Geothrix edaphica sp. nov., Geothrix rubra sp. nov., and Geothrix limicola sp. nov., six novel members of Acidobacteriota isolated from soils.</title>
        <authorList>
            <person name="Itoh H."/>
            <person name="Sugisawa Y."/>
            <person name="Mise K."/>
            <person name="Xu Z."/>
            <person name="Kuniyasu M."/>
            <person name="Ushijima N."/>
            <person name="Kawano K."/>
            <person name="Kobayashi E."/>
            <person name="Shiratori Y."/>
            <person name="Masuda Y."/>
            <person name="Senoo K."/>
        </authorList>
    </citation>
    <scope>NUCLEOTIDE SEQUENCE [LARGE SCALE GENOMIC DNA]</scope>
    <source>
        <strain evidence="2 3">Red803</strain>
    </source>
</reference>
<dbReference type="Proteomes" id="UP001165089">
    <property type="component" value="Unassembled WGS sequence"/>
</dbReference>
<name>A0ABQ5Q6E9_9BACT</name>
<feature type="chain" id="PRO_5046220657" description="DUF1579 domain-containing protein" evidence="1">
    <location>
        <begin position="27"/>
        <end position="197"/>
    </location>
</feature>
<evidence type="ECO:0000313" key="2">
    <source>
        <dbReference type="EMBL" id="GLH70359.1"/>
    </source>
</evidence>
<dbReference type="RefSeq" id="WP_285725024.1">
    <property type="nucleotide sequence ID" value="NZ_BSDD01000003.1"/>
</dbReference>
<evidence type="ECO:0008006" key="4">
    <source>
        <dbReference type="Google" id="ProtNLM"/>
    </source>
</evidence>
<keyword evidence="3" id="KW-1185">Reference proteome</keyword>
<gene>
    <name evidence="2" type="ORF">GETHPA_18920</name>
</gene>
<keyword evidence="1" id="KW-0732">Signal</keyword>
<sequence length="197" mass="21338">MPLYSRSAALLMLPVLLAAGPPKAPAMDPKAFQAWLDSAAPTAAHARLKAYVGAWTTRQTDWLPTGEKWNEADGTATCRLVLGGRFLQEDYATTLDGHPFHGLGLTGFDRQRNAYVAEWLDDFGTGVISLEGTFDGTGHVLTLLGPSPAGSVGGHAASGWRVTDTWWDPDHHAVAWWGQGIDGRPVKVSEILYTRDR</sequence>
<comment type="caution">
    <text evidence="2">The sequence shown here is derived from an EMBL/GenBank/DDBJ whole genome shotgun (WGS) entry which is preliminary data.</text>
</comment>
<accession>A0ABQ5Q6E9</accession>
<dbReference type="InterPro" id="IPR011473">
    <property type="entry name" value="DUF1579"/>
</dbReference>
<dbReference type="Pfam" id="PF07617">
    <property type="entry name" value="DUF1579"/>
    <property type="match status" value="1"/>
</dbReference>
<feature type="signal peptide" evidence="1">
    <location>
        <begin position="1"/>
        <end position="26"/>
    </location>
</feature>
<proteinExistence type="predicted"/>
<organism evidence="2 3">
    <name type="scientific">Geothrix rubra</name>
    <dbReference type="NCBI Taxonomy" id="2927977"/>
    <lineage>
        <taxon>Bacteria</taxon>
        <taxon>Pseudomonadati</taxon>
        <taxon>Acidobacteriota</taxon>
        <taxon>Holophagae</taxon>
        <taxon>Holophagales</taxon>
        <taxon>Holophagaceae</taxon>
        <taxon>Geothrix</taxon>
    </lineage>
</organism>